<comment type="domain">
    <text evidence="8">The N-terminal region contains the highly conserved SGGXDS motif, predicted to be a P-loop motif involved in ATP binding.</text>
</comment>
<evidence type="ECO:0000256" key="7">
    <source>
        <dbReference type="ARBA" id="ARBA00048539"/>
    </source>
</evidence>
<comment type="function">
    <text evidence="8">Ligates lysine onto the cytidine present at position 34 of the AUA codon-specific tRNA(Ile) that contains the anticodon CAU, in an ATP-dependent manner. Cytidine is converted to lysidine, thus changing the amino acid specificity of the tRNA from methionine to isoleucine.</text>
</comment>
<dbReference type="Proteomes" id="UP000184082">
    <property type="component" value="Unassembled WGS sequence"/>
</dbReference>
<dbReference type="InterPro" id="IPR020825">
    <property type="entry name" value="Phe-tRNA_synthase-like_B3/B4"/>
</dbReference>
<dbReference type="InterPro" id="IPR012796">
    <property type="entry name" value="Lysidine-tRNA-synth_C"/>
</dbReference>
<gene>
    <name evidence="8" type="primary">tilS</name>
    <name evidence="10" type="ORF">SAMN02745883_01584</name>
</gene>
<feature type="binding site" evidence="8">
    <location>
        <begin position="26"/>
        <end position="31"/>
    </location>
    <ligand>
        <name>ATP</name>
        <dbReference type="ChEBI" id="CHEBI:30616"/>
    </ligand>
</feature>
<organism evidence="10 11">
    <name type="scientific">Caminicella sporogenes DSM 14501</name>
    <dbReference type="NCBI Taxonomy" id="1121266"/>
    <lineage>
        <taxon>Bacteria</taxon>
        <taxon>Bacillati</taxon>
        <taxon>Bacillota</taxon>
        <taxon>Clostridia</taxon>
        <taxon>Peptostreptococcales</taxon>
        <taxon>Caminicellaceae</taxon>
        <taxon>Caminicella</taxon>
    </lineage>
</organism>
<keyword evidence="3 8" id="KW-0436">Ligase</keyword>
<keyword evidence="2 8" id="KW-0963">Cytoplasm</keyword>
<dbReference type="GO" id="GO:0005737">
    <property type="term" value="C:cytoplasm"/>
    <property type="evidence" value="ECO:0007669"/>
    <property type="project" value="UniProtKB-SubCell"/>
</dbReference>
<dbReference type="SUPFAM" id="SSF52402">
    <property type="entry name" value="Adenine nucleotide alpha hydrolases-like"/>
    <property type="match status" value="1"/>
</dbReference>
<dbReference type="InterPro" id="IPR012094">
    <property type="entry name" value="tRNA_Ile_lys_synt"/>
</dbReference>
<evidence type="ECO:0000256" key="5">
    <source>
        <dbReference type="ARBA" id="ARBA00022741"/>
    </source>
</evidence>
<reference evidence="10 11" key="1">
    <citation type="submission" date="2016-11" db="EMBL/GenBank/DDBJ databases">
        <authorList>
            <person name="Jaros S."/>
            <person name="Januszkiewicz K."/>
            <person name="Wedrychowicz H."/>
        </authorList>
    </citation>
    <scope>NUCLEOTIDE SEQUENCE [LARGE SCALE GENOMIC DNA]</scope>
    <source>
        <strain evidence="10 11">DSM 14501</strain>
    </source>
</reference>
<dbReference type="STRING" id="1121266.SAMN02745883_01584"/>
<accession>A0A1M6QS24</accession>
<dbReference type="PANTHER" id="PTHR43033">
    <property type="entry name" value="TRNA(ILE)-LYSIDINE SYNTHASE-RELATED"/>
    <property type="match status" value="1"/>
</dbReference>
<evidence type="ECO:0000313" key="10">
    <source>
        <dbReference type="EMBL" id="SHK23061.1"/>
    </source>
</evidence>
<dbReference type="EMBL" id="FRAJ01000012">
    <property type="protein sequence ID" value="SHK23061.1"/>
    <property type="molecule type" value="Genomic_DNA"/>
</dbReference>
<keyword evidence="5 8" id="KW-0547">Nucleotide-binding</keyword>
<dbReference type="RefSeq" id="WP_159430008.1">
    <property type="nucleotide sequence ID" value="NZ_FRAJ01000012.1"/>
</dbReference>
<evidence type="ECO:0000256" key="6">
    <source>
        <dbReference type="ARBA" id="ARBA00022840"/>
    </source>
</evidence>
<evidence type="ECO:0000313" key="11">
    <source>
        <dbReference type="Proteomes" id="UP000184082"/>
    </source>
</evidence>
<dbReference type="AlphaFoldDB" id="A0A1M6QS24"/>
<feature type="domain" description="Lysidine-tRNA(Ile) synthetase C-terminal" evidence="9">
    <location>
        <begin position="385"/>
        <end position="457"/>
    </location>
</feature>
<dbReference type="Gene3D" id="3.50.40.10">
    <property type="entry name" value="Phenylalanyl-trna Synthetase, Chain B, domain 3"/>
    <property type="match status" value="1"/>
</dbReference>
<evidence type="ECO:0000256" key="8">
    <source>
        <dbReference type="HAMAP-Rule" id="MF_01161"/>
    </source>
</evidence>
<dbReference type="SUPFAM" id="SSF56037">
    <property type="entry name" value="PheT/TilS domain"/>
    <property type="match status" value="1"/>
</dbReference>
<name>A0A1M6QS24_9FIRM</name>
<dbReference type="EC" id="6.3.4.19" evidence="8"/>
<dbReference type="Pfam" id="PF01171">
    <property type="entry name" value="ATP_bind_3"/>
    <property type="match status" value="1"/>
</dbReference>
<sequence>MIEKFLNTVNKYNLIEKGEKIVVGVSGGPDSICLLHLLWRIRNEYDLKLFVVHLNHQFRGSEAEEDAEYVKKFSDNLGIKSYIFSIDIASYSKKKGITFEEAGREWRYRLFDDVAKKEGASKIAIAQNKNDQAETILMRLMRGAGLEGLTAIDYKRNEKIIRPLLNITRREIENYCLYYKLNPRIDKTNLETIYTRNKIRLELIPYIEKNFNSNIIDTLCRTADILRDDRDYLNKMTNEIFNEISQIYNNGISLDTNKFRTLHISMQRRVIRKAIEKLKGNLKEIGLVHIEKVIELVKNYKVGLRSDLPGHIIVELGYNSINVKKQNEKIQSRLGEFEYNIKIGESVYIKELDSIVESSIISKEDICFCGKNMIFIDMDKVKGDLIIRNRKNGDRFVPLGMKGSKKLKDFFIDKKVPKDYRDRIPIVCDEQGIIWVVGYRMSEKYKIDSDTVKVIKLVYKEGCIE</sequence>
<dbReference type="NCBIfam" id="TIGR02433">
    <property type="entry name" value="lysidine_TilS_C"/>
    <property type="match status" value="1"/>
</dbReference>
<dbReference type="CDD" id="cd01992">
    <property type="entry name" value="TilS_N"/>
    <property type="match status" value="1"/>
</dbReference>
<keyword evidence="4 8" id="KW-0819">tRNA processing</keyword>
<dbReference type="PANTHER" id="PTHR43033:SF1">
    <property type="entry name" value="TRNA(ILE)-LYSIDINE SYNTHASE-RELATED"/>
    <property type="match status" value="1"/>
</dbReference>
<dbReference type="GO" id="GO:0006400">
    <property type="term" value="P:tRNA modification"/>
    <property type="evidence" value="ECO:0007669"/>
    <property type="project" value="UniProtKB-UniRule"/>
</dbReference>
<dbReference type="HAMAP" id="MF_01161">
    <property type="entry name" value="tRNA_Ile_lys_synt"/>
    <property type="match status" value="1"/>
</dbReference>
<evidence type="ECO:0000256" key="2">
    <source>
        <dbReference type="ARBA" id="ARBA00022490"/>
    </source>
</evidence>
<dbReference type="InterPro" id="IPR012795">
    <property type="entry name" value="tRNA_Ile_lys_synt_N"/>
</dbReference>
<dbReference type="GO" id="GO:0032267">
    <property type="term" value="F:tRNA(Ile)-lysidine synthase activity"/>
    <property type="evidence" value="ECO:0007669"/>
    <property type="project" value="UniProtKB-EC"/>
</dbReference>
<evidence type="ECO:0000259" key="9">
    <source>
        <dbReference type="SMART" id="SM00977"/>
    </source>
</evidence>
<comment type="subcellular location">
    <subcellularLocation>
        <location evidence="1 8">Cytoplasm</location>
    </subcellularLocation>
</comment>
<evidence type="ECO:0000256" key="4">
    <source>
        <dbReference type="ARBA" id="ARBA00022694"/>
    </source>
</evidence>
<dbReference type="Gene3D" id="3.40.50.620">
    <property type="entry name" value="HUPs"/>
    <property type="match status" value="1"/>
</dbReference>
<dbReference type="Pfam" id="PF11734">
    <property type="entry name" value="TilS_C"/>
    <property type="match status" value="1"/>
</dbReference>
<dbReference type="Gene3D" id="1.20.59.20">
    <property type="match status" value="1"/>
</dbReference>
<keyword evidence="6 8" id="KW-0067">ATP-binding</keyword>
<evidence type="ECO:0000256" key="3">
    <source>
        <dbReference type="ARBA" id="ARBA00022598"/>
    </source>
</evidence>
<dbReference type="InterPro" id="IPR014729">
    <property type="entry name" value="Rossmann-like_a/b/a_fold"/>
</dbReference>
<proteinExistence type="inferred from homology"/>
<comment type="similarity">
    <text evidence="8">Belongs to the tRNA(Ile)-lysidine synthase family.</text>
</comment>
<protein>
    <recommendedName>
        <fullName evidence="8">tRNA(Ile)-lysidine synthase</fullName>
        <ecNumber evidence="8">6.3.4.19</ecNumber>
    </recommendedName>
    <alternativeName>
        <fullName evidence="8">tRNA(Ile)-2-lysyl-cytidine synthase</fullName>
    </alternativeName>
    <alternativeName>
        <fullName evidence="8">tRNA(Ile)-lysidine synthetase</fullName>
    </alternativeName>
</protein>
<dbReference type="InterPro" id="IPR011063">
    <property type="entry name" value="TilS/TtcA_N"/>
</dbReference>
<dbReference type="SMART" id="SM00977">
    <property type="entry name" value="TilS_C"/>
    <property type="match status" value="1"/>
</dbReference>
<dbReference type="NCBIfam" id="TIGR02432">
    <property type="entry name" value="lysidine_TilS_N"/>
    <property type="match status" value="1"/>
</dbReference>
<dbReference type="GO" id="GO:0005524">
    <property type="term" value="F:ATP binding"/>
    <property type="evidence" value="ECO:0007669"/>
    <property type="project" value="UniProtKB-UniRule"/>
</dbReference>
<dbReference type="SUPFAM" id="SSF82829">
    <property type="entry name" value="MesJ substrate recognition domain-like"/>
    <property type="match status" value="1"/>
</dbReference>
<evidence type="ECO:0000256" key="1">
    <source>
        <dbReference type="ARBA" id="ARBA00004496"/>
    </source>
</evidence>
<keyword evidence="11" id="KW-1185">Reference proteome</keyword>
<comment type="catalytic activity">
    <reaction evidence="7 8">
        <text>cytidine(34) in tRNA(Ile2) + L-lysine + ATP = lysidine(34) in tRNA(Ile2) + AMP + diphosphate + H(+)</text>
        <dbReference type="Rhea" id="RHEA:43744"/>
        <dbReference type="Rhea" id="RHEA-COMP:10625"/>
        <dbReference type="Rhea" id="RHEA-COMP:10670"/>
        <dbReference type="ChEBI" id="CHEBI:15378"/>
        <dbReference type="ChEBI" id="CHEBI:30616"/>
        <dbReference type="ChEBI" id="CHEBI:32551"/>
        <dbReference type="ChEBI" id="CHEBI:33019"/>
        <dbReference type="ChEBI" id="CHEBI:82748"/>
        <dbReference type="ChEBI" id="CHEBI:83665"/>
        <dbReference type="ChEBI" id="CHEBI:456215"/>
        <dbReference type="EC" id="6.3.4.19"/>
    </reaction>
</comment>